<name>A0A816BN51_9BILA</name>
<dbReference type="Proteomes" id="UP000681720">
    <property type="component" value="Unassembled WGS sequence"/>
</dbReference>
<dbReference type="Proteomes" id="UP000663824">
    <property type="component" value="Unassembled WGS sequence"/>
</dbReference>
<dbReference type="Proteomes" id="UP000681967">
    <property type="component" value="Unassembled WGS sequence"/>
</dbReference>
<evidence type="ECO:0000313" key="6">
    <source>
        <dbReference type="EMBL" id="CAF5207820.1"/>
    </source>
</evidence>
<dbReference type="Proteomes" id="UP000663834">
    <property type="component" value="Unassembled WGS sequence"/>
</dbReference>
<reference evidence="2" key="1">
    <citation type="submission" date="2021-02" db="EMBL/GenBank/DDBJ databases">
        <authorList>
            <person name="Nowell W R."/>
        </authorList>
    </citation>
    <scope>NUCLEOTIDE SEQUENCE</scope>
</reference>
<accession>A0A816BN51</accession>
<dbReference type="Proteomes" id="UP000663855">
    <property type="component" value="Unassembled WGS sequence"/>
</dbReference>
<evidence type="ECO:0000313" key="1">
    <source>
        <dbReference type="EMBL" id="CAF1513452.1"/>
    </source>
</evidence>
<organism evidence="2 7">
    <name type="scientific">Rotaria magnacalcarata</name>
    <dbReference type="NCBI Taxonomy" id="392030"/>
    <lineage>
        <taxon>Eukaryota</taxon>
        <taxon>Metazoa</taxon>
        <taxon>Spiralia</taxon>
        <taxon>Gnathifera</taxon>
        <taxon>Rotifera</taxon>
        <taxon>Eurotatoria</taxon>
        <taxon>Bdelloidea</taxon>
        <taxon>Philodinida</taxon>
        <taxon>Philodinidae</taxon>
        <taxon>Rotaria</taxon>
    </lineage>
</organism>
<dbReference type="EMBL" id="CAJOBI010337375">
    <property type="protein sequence ID" value="CAF5207820.1"/>
    <property type="molecule type" value="Genomic_DNA"/>
</dbReference>
<dbReference type="AlphaFoldDB" id="A0A816BN51"/>
<comment type="caution">
    <text evidence="2">The sequence shown here is derived from an EMBL/GenBank/DDBJ whole genome shotgun (WGS) entry which is preliminary data.</text>
</comment>
<dbReference type="EMBL" id="CAJOBJ010027985">
    <property type="protein sequence ID" value="CAF4256056.1"/>
    <property type="molecule type" value="Genomic_DNA"/>
</dbReference>
<proteinExistence type="predicted"/>
<sequence length="111" mass="12450">MSINDIILSTEISTIELETIRYRNDVDGEITFHTTTIHEENNADASSSSERIQSRVVKLLSHVFNLQILKISTITLANGSDNIAIYTPLFAQASKWQIGVYIVIFLLLVLV</sequence>
<evidence type="ECO:0000313" key="5">
    <source>
        <dbReference type="EMBL" id="CAF4265716.1"/>
    </source>
</evidence>
<dbReference type="EMBL" id="CAJNOW010007419">
    <property type="protein sequence ID" value="CAF1513452.1"/>
    <property type="molecule type" value="Genomic_DNA"/>
</dbReference>
<dbReference type="EMBL" id="CAJNRE010009087">
    <property type="protein sequence ID" value="CAF2079216.1"/>
    <property type="molecule type" value="Genomic_DNA"/>
</dbReference>
<evidence type="ECO:0000313" key="7">
    <source>
        <dbReference type="Proteomes" id="UP000663855"/>
    </source>
</evidence>
<dbReference type="OrthoDB" id="3791566at2759"/>
<gene>
    <name evidence="5" type="ORF">BYL167_LOCUS26117</name>
    <name evidence="2" type="ORF">CJN711_LOCUS36532</name>
    <name evidence="4" type="ORF">GIL414_LOCUS23898</name>
    <name evidence="1" type="ORF">KQP761_LOCUS15288</name>
    <name evidence="3" type="ORF">MBJ925_LOCUS18168</name>
    <name evidence="6" type="ORF">SMN809_LOCUS77446</name>
</gene>
<evidence type="ECO:0000313" key="4">
    <source>
        <dbReference type="EMBL" id="CAF4256056.1"/>
    </source>
</evidence>
<evidence type="ECO:0000313" key="2">
    <source>
        <dbReference type="EMBL" id="CAF1611279.1"/>
    </source>
</evidence>
<protein>
    <submittedName>
        <fullName evidence="2">Uncharacterized protein</fullName>
    </submittedName>
</protein>
<evidence type="ECO:0000313" key="3">
    <source>
        <dbReference type="EMBL" id="CAF2079216.1"/>
    </source>
</evidence>
<dbReference type="EMBL" id="CAJOBH010028821">
    <property type="protein sequence ID" value="CAF4265716.1"/>
    <property type="molecule type" value="Genomic_DNA"/>
</dbReference>
<dbReference type="Proteomes" id="UP000676336">
    <property type="component" value="Unassembled WGS sequence"/>
</dbReference>
<dbReference type="EMBL" id="CAJNOV010017688">
    <property type="protein sequence ID" value="CAF1611279.1"/>
    <property type="molecule type" value="Genomic_DNA"/>
</dbReference>